<dbReference type="AlphaFoldDB" id="A0A426YRT2"/>
<dbReference type="Proteomes" id="UP000287651">
    <property type="component" value="Unassembled WGS sequence"/>
</dbReference>
<organism evidence="1 2">
    <name type="scientific">Ensete ventricosum</name>
    <name type="common">Abyssinian banana</name>
    <name type="synonym">Musa ensete</name>
    <dbReference type="NCBI Taxonomy" id="4639"/>
    <lineage>
        <taxon>Eukaryota</taxon>
        <taxon>Viridiplantae</taxon>
        <taxon>Streptophyta</taxon>
        <taxon>Embryophyta</taxon>
        <taxon>Tracheophyta</taxon>
        <taxon>Spermatophyta</taxon>
        <taxon>Magnoliopsida</taxon>
        <taxon>Liliopsida</taxon>
        <taxon>Zingiberales</taxon>
        <taxon>Musaceae</taxon>
        <taxon>Ensete</taxon>
    </lineage>
</organism>
<protein>
    <submittedName>
        <fullName evidence="1">Uncharacterized protein</fullName>
    </submittedName>
</protein>
<sequence length="122" mass="14589">MTRGYGAPCSINGARLQLNCHSVQSIPPRMPTWLWHWREPSSDSDVDIAVELMWHLWIELACYLPYHSPPPRKWGFWELVVRCGEGLYRFLEVRVPIRELMDWPRYMTPSKDWPRYATRTKD</sequence>
<reference evidence="1 2" key="1">
    <citation type="journal article" date="2014" name="Agronomy (Basel)">
        <title>A Draft Genome Sequence for Ensete ventricosum, the Drought-Tolerant Tree Against Hunger.</title>
        <authorList>
            <person name="Harrison J."/>
            <person name="Moore K.A."/>
            <person name="Paszkiewicz K."/>
            <person name="Jones T."/>
            <person name="Grant M."/>
            <person name="Ambacheew D."/>
            <person name="Muzemil S."/>
            <person name="Studholme D.J."/>
        </authorList>
    </citation>
    <scope>NUCLEOTIDE SEQUENCE [LARGE SCALE GENOMIC DNA]</scope>
</reference>
<evidence type="ECO:0000313" key="1">
    <source>
        <dbReference type="EMBL" id="RRT54438.1"/>
    </source>
</evidence>
<dbReference type="EMBL" id="AMZH03010604">
    <property type="protein sequence ID" value="RRT54438.1"/>
    <property type="molecule type" value="Genomic_DNA"/>
</dbReference>
<gene>
    <name evidence="1" type="ORF">B296_00036906</name>
</gene>
<evidence type="ECO:0000313" key="2">
    <source>
        <dbReference type="Proteomes" id="UP000287651"/>
    </source>
</evidence>
<proteinExistence type="predicted"/>
<accession>A0A426YRT2</accession>
<comment type="caution">
    <text evidence="1">The sequence shown here is derived from an EMBL/GenBank/DDBJ whole genome shotgun (WGS) entry which is preliminary data.</text>
</comment>
<name>A0A426YRT2_ENSVE</name>